<accession>A0AAV8VA26</accession>
<gene>
    <name evidence="3" type="ORF">NQ315_003300</name>
</gene>
<sequence>MELLQLEDGTLLRFNPQLEVYEIVEVEDKHEEETQKNSTNVEDDASSSKSGKAETLRIWTYDTTCFLINLVQELEKEMKVTVSPQQCDTKWKGLVETYKNVKKHNDTSGNNKKDWPYFELMDIALNKKPEINPVATCSSSIPYFF</sequence>
<organism evidence="3 4">
    <name type="scientific">Exocentrus adspersus</name>
    <dbReference type="NCBI Taxonomy" id="1586481"/>
    <lineage>
        <taxon>Eukaryota</taxon>
        <taxon>Metazoa</taxon>
        <taxon>Ecdysozoa</taxon>
        <taxon>Arthropoda</taxon>
        <taxon>Hexapoda</taxon>
        <taxon>Insecta</taxon>
        <taxon>Pterygota</taxon>
        <taxon>Neoptera</taxon>
        <taxon>Endopterygota</taxon>
        <taxon>Coleoptera</taxon>
        <taxon>Polyphaga</taxon>
        <taxon>Cucujiformia</taxon>
        <taxon>Chrysomeloidea</taxon>
        <taxon>Cerambycidae</taxon>
        <taxon>Lamiinae</taxon>
        <taxon>Acanthocinini</taxon>
        <taxon>Exocentrus</taxon>
    </lineage>
</organism>
<feature type="region of interest" description="Disordered" evidence="1">
    <location>
        <begin position="29"/>
        <end position="52"/>
    </location>
</feature>
<name>A0AAV8VA26_9CUCU</name>
<feature type="domain" description="Myb/SANT-like DNA-binding" evidence="2">
    <location>
        <begin position="76"/>
        <end position="122"/>
    </location>
</feature>
<protein>
    <recommendedName>
        <fullName evidence="2">Myb/SANT-like DNA-binding domain-containing protein</fullName>
    </recommendedName>
</protein>
<dbReference type="Proteomes" id="UP001159042">
    <property type="component" value="Unassembled WGS sequence"/>
</dbReference>
<proteinExistence type="predicted"/>
<dbReference type="Pfam" id="PF13837">
    <property type="entry name" value="Myb_DNA-bind_4"/>
    <property type="match status" value="1"/>
</dbReference>
<comment type="caution">
    <text evidence="3">The sequence shown here is derived from an EMBL/GenBank/DDBJ whole genome shotgun (WGS) entry which is preliminary data.</text>
</comment>
<dbReference type="InterPro" id="IPR044822">
    <property type="entry name" value="Myb_DNA-bind_4"/>
</dbReference>
<reference evidence="3 4" key="1">
    <citation type="journal article" date="2023" name="Insect Mol. Biol.">
        <title>Genome sequencing provides insights into the evolution of gene families encoding plant cell wall-degrading enzymes in longhorned beetles.</title>
        <authorList>
            <person name="Shin N.R."/>
            <person name="Okamura Y."/>
            <person name="Kirsch R."/>
            <person name="Pauchet Y."/>
        </authorList>
    </citation>
    <scope>NUCLEOTIDE SEQUENCE [LARGE SCALE GENOMIC DNA]</scope>
    <source>
        <strain evidence="3">EAD_L_NR</strain>
    </source>
</reference>
<evidence type="ECO:0000313" key="3">
    <source>
        <dbReference type="EMBL" id="KAJ8911125.1"/>
    </source>
</evidence>
<dbReference type="EMBL" id="JANEYG010000215">
    <property type="protein sequence ID" value="KAJ8911125.1"/>
    <property type="molecule type" value="Genomic_DNA"/>
</dbReference>
<keyword evidence="4" id="KW-1185">Reference proteome</keyword>
<evidence type="ECO:0000259" key="2">
    <source>
        <dbReference type="Pfam" id="PF13837"/>
    </source>
</evidence>
<evidence type="ECO:0000256" key="1">
    <source>
        <dbReference type="SAM" id="MobiDB-lite"/>
    </source>
</evidence>
<dbReference type="AlphaFoldDB" id="A0AAV8VA26"/>
<evidence type="ECO:0000313" key="4">
    <source>
        <dbReference type="Proteomes" id="UP001159042"/>
    </source>
</evidence>